<dbReference type="InterPro" id="IPR006058">
    <property type="entry name" value="2Fe2S_fd_BS"/>
</dbReference>
<evidence type="ECO:0000256" key="3">
    <source>
        <dbReference type="ARBA" id="ARBA00022723"/>
    </source>
</evidence>
<evidence type="ECO:0000256" key="4">
    <source>
        <dbReference type="ARBA" id="ARBA00023002"/>
    </source>
</evidence>
<evidence type="ECO:0000259" key="7">
    <source>
        <dbReference type="PROSITE" id="PS51085"/>
    </source>
</evidence>
<dbReference type="PROSITE" id="PS51384">
    <property type="entry name" value="FAD_FR"/>
    <property type="match status" value="1"/>
</dbReference>
<dbReference type="InterPro" id="IPR036010">
    <property type="entry name" value="2Fe-2S_ferredoxin-like_sf"/>
</dbReference>
<dbReference type="EMBL" id="JAUKVY010000005">
    <property type="protein sequence ID" value="MDO1532558.1"/>
    <property type="molecule type" value="Genomic_DNA"/>
</dbReference>
<protein>
    <submittedName>
        <fullName evidence="9">PDR/VanB family oxidoreductase</fullName>
        <ecNumber evidence="9">1.-.-.-</ecNumber>
    </submittedName>
</protein>
<dbReference type="GO" id="GO:0016491">
    <property type="term" value="F:oxidoreductase activity"/>
    <property type="evidence" value="ECO:0007669"/>
    <property type="project" value="UniProtKB-KW"/>
</dbReference>
<dbReference type="Gene3D" id="3.40.50.80">
    <property type="entry name" value="Nucleotide-binding domain of ferredoxin-NADP reductase (FNR) module"/>
    <property type="match status" value="1"/>
</dbReference>
<keyword evidence="3" id="KW-0479">Metal-binding</keyword>
<evidence type="ECO:0000313" key="10">
    <source>
        <dbReference type="Proteomes" id="UP001169027"/>
    </source>
</evidence>
<dbReference type="InterPro" id="IPR001041">
    <property type="entry name" value="2Fe-2S_ferredoxin-type"/>
</dbReference>
<keyword evidence="1" id="KW-0285">Flavoprotein</keyword>
<dbReference type="CDD" id="cd06185">
    <property type="entry name" value="PDR_like"/>
    <property type="match status" value="1"/>
</dbReference>
<organism evidence="9 10">
    <name type="scientific">Variovorax ginsengisoli</name>
    <dbReference type="NCBI Taxonomy" id="363844"/>
    <lineage>
        <taxon>Bacteria</taxon>
        <taxon>Pseudomonadati</taxon>
        <taxon>Pseudomonadota</taxon>
        <taxon>Betaproteobacteria</taxon>
        <taxon>Burkholderiales</taxon>
        <taxon>Comamonadaceae</taxon>
        <taxon>Variovorax</taxon>
    </lineage>
</organism>
<dbReference type="PROSITE" id="PS00197">
    <property type="entry name" value="2FE2S_FER_1"/>
    <property type="match status" value="1"/>
</dbReference>
<evidence type="ECO:0000313" key="9">
    <source>
        <dbReference type="EMBL" id="MDO1532558.1"/>
    </source>
</evidence>
<dbReference type="SUPFAM" id="SSF63380">
    <property type="entry name" value="Riboflavin synthase domain-like"/>
    <property type="match status" value="1"/>
</dbReference>
<evidence type="ECO:0000259" key="8">
    <source>
        <dbReference type="PROSITE" id="PS51384"/>
    </source>
</evidence>
<name>A0ABT8S0V3_9BURK</name>
<dbReference type="Gene3D" id="3.10.20.30">
    <property type="match status" value="1"/>
</dbReference>
<dbReference type="PANTHER" id="PTHR47354">
    <property type="entry name" value="NADH OXIDOREDUCTASE HCR"/>
    <property type="match status" value="1"/>
</dbReference>
<dbReference type="SUPFAM" id="SSF54292">
    <property type="entry name" value="2Fe-2S ferredoxin-like"/>
    <property type="match status" value="1"/>
</dbReference>
<feature type="domain" description="2Fe-2S ferredoxin-type" evidence="7">
    <location>
        <begin position="234"/>
        <end position="319"/>
    </location>
</feature>
<sequence>MTQDATLQARIRSVRYACEDVLLFDLRAPDGRPLPPFTAGSHVDVQLPGGLNRSYSLLNDPVERHRYVIGVKREASSRGGSAWMHDSARAGLLIDIAGPRNHFGLVEQAPHSVLIAGGIGITPLWSMAQRLRALQRPWTLHYRARSRSHAPLLEELSQSALADRVHLSFSDASDGARLDLASIVGQAPPGAHFYCCGPQPMIEGFEAATRAIEPERVHLEHFGAKEAPATEGGFAVRLAKSGRVIEIAPGRTILDSLRSCGVAVASSCQQGVCGLCETRVISGTPDHRDLVLSDDEKAAGQTMMICCSGSRSEELVLDI</sequence>
<dbReference type="EC" id="1.-.-.-" evidence="9"/>
<keyword evidence="6" id="KW-0411">Iron-sulfur</keyword>
<feature type="domain" description="FAD-binding FR-type" evidence="8">
    <location>
        <begin position="4"/>
        <end position="106"/>
    </location>
</feature>
<keyword evidence="5" id="KW-0408">Iron</keyword>
<dbReference type="Pfam" id="PF00111">
    <property type="entry name" value="Fer2"/>
    <property type="match status" value="1"/>
</dbReference>
<keyword evidence="4 9" id="KW-0560">Oxidoreductase</keyword>
<dbReference type="InterPro" id="IPR017927">
    <property type="entry name" value="FAD-bd_FR_type"/>
</dbReference>
<gene>
    <name evidence="9" type="ORF">Q2T77_09690</name>
</gene>
<evidence type="ECO:0000256" key="6">
    <source>
        <dbReference type="ARBA" id="ARBA00023014"/>
    </source>
</evidence>
<dbReference type="InterPro" id="IPR012675">
    <property type="entry name" value="Beta-grasp_dom_sf"/>
</dbReference>
<dbReference type="Gene3D" id="2.40.30.10">
    <property type="entry name" value="Translation factors"/>
    <property type="match status" value="1"/>
</dbReference>
<reference evidence="9" key="1">
    <citation type="submission" date="2023-06" db="EMBL/GenBank/DDBJ databases">
        <authorList>
            <person name="Jiang Y."/>
            <person name="Liu Q."/>
        </authorList>
    </citation>
    <scope>NUCLEOTIDE SEQUENCE</scope>
    <source>
        <strain evidence="9">CGMCC 1.12090</strain>
    </source>
</reference>
<evidence type="ECO:0000256" key="5">
    <source>
        <dbReference type="ARBA" id="ARBA00023004"/>
    </source>
</evidence>
<dbReference type="CDD" id="cd00207">
    <property type="entry name" value="fer2"/>
    <property type="match status" value="1"/>
</dbReference>
<accession>A0ABT8S0V3</accession>
<dbReference type="InterPro" id="IPR017938">
    <property type="entry name" value="Riboflavin_synthase-like_b-brl"/>
</dbReference>
<dbReference type="PANTHER" id="PTHR47354:SF1">
    <property type="entry name" value="CARNITINE MONOOXYGENASE REDUCTASE SUBUNIT"/>
    <property type="match status" value="1"/>
</dbReference>
<evidence type="ECO:0000256" key="2">
    <source>
        <dbReference type="ARBA" id="ARBA00022714"/>
    </source>
</evidence>
<dbReference type="PROSITE" id="PS51085">
    <property type="entry name" value="2FE2S_FER_2"/>
    <property type="match status" value="1"/>
</dbReference>
<dbReference type="InterPro" id="IPR039261">
    <property type="entry name" value="FNR_nucleotide-bd"/>
</dbReference>
<evidence type="ECO:0000256" key="1">
    <source>
        <dbReference type="ARBA" id="ARBA00022630"/>
    </source>
</evidence>
<dbReference type="Proteomes" id="UP001169027">
    <property type="component" value="Unassembled WGS sequence"/>
</dbReference>
<proteinExistence type="predicted"/>
<dbReference type="InterPro" id="IPR001433">
    <property type="entry name" value="OxRdtase_FAD/NAD-bd"/>
</dbReference>
<dbReference type="Pfam" id="PF00175">
    <property type="entry name" value="NAD_binding_1"/>
    <property type="match status" value="1"/>
</dbReference>
<dbReference type="PRINTS" id="PR00409">
    <property type="entry name" value="PHDIOXRDTASE"/>
</dbReference>
<dbReference type="InterPro" id="IPR050415">
    <property type="entry name" value="MRET"/>
</dbReference>
<keyword evidence="10" id="KW-1185">Reference proteome</keyword>
<keyword evidence="2" id="KW-0001">2Fe-2S</keyword>
<dbReference type="SUPFAM" id="SSF52343">
    <property type="entry name" value="Ferredoxin reductase-like, C-terminal NADP-linked domain"/>
    <property type="match status" value="1"/>
</dbReference>
<comment type="caution">
    <text evidence="9">The sequence shown here is derived from an EMBL/GenBank/DDBJ whole genome shotgun (WGS) entry which is preliminary data.</text>
</comment>